<feature type="signal peptide" evidence="4">
    <location>
        <begin position="1"/>
        <end position="30"/>
    </location>
</feature>
<feature type="domain" description="Periplasmic binding protein" evidence="5">
    <location>
        <begin position="33"/>
        <end position="286"/>
    </location>
</feature>
<evidence type="ECO:0000256" key="3">
    <source>
        <dbReference type="ARBA" id="ARBA00022729"/>
    </source>
</evidence>
<keyword evidence="3 4" id="KW-0732">Signal</keyword>
<evidence type="ECO:0000313" key="6">
    <source>
        <dbReference type="EMBL" id="MDR5654582.1"/>
    </source>
</evidence>
<dbReference type="PANTHER" id="PTHR46847">
    <property type="entry name" value="D-ALLOSE-BINDING PERIPLASMIC PROTEIN-RELATED"/>
    <property type="match status" value="1"/>
</dbReference>
<evidence type="ECO:0000256" key="4">
    <source>
        <dbReference type="SAM" id="SignalP"/>
    </source>
</evidence>
<proteinExistence type="inferred from homology"/>
<dbReference type="PANTHER" id="PTHR46847:SF3">
    <property type="entry name" value="GALACTOFURANOSE-BINDING PROTEIN YTFQ"/>
    <property type="match status" value="1"/>
</dbReference>
<sequence length="302" mass="30613">MITRRLFTAAAAAAAAALLAPALLAAPAQAETIGVALASDTNPFYVAMRKGIEARVAELGWEARFVTANESVAAQVQGVEDLVAQGVDGILISPIDAVASGPAYAAAGAAGIPIMSIARQAQAAEQTASIAMDEVGIGAAIGAWLADRIGGQGKIAMVAGPSGAETFRNLAQGFAAEIAKHPGIEVVFKKEDGLSREEGLRVAEDLLVAHPDVVAIYGGNDEVALGAVQAVAAAGRTGEIIVTGLNGVPPAKAAVAAGELGMTVELNPVVWGTLGVDTMARWLAGDQGFDRVNVGYQIIDRK</sequence>
<dbReference type="SUPFAM" id="SSF53822">
    <property type="entry name" value="Periplasmic binding protein-like I"/>
    <property type="match status" value="1"/>
</dbReference>
<organism evidence="6 7">
    <name type="scientific">Ruixingdingia sedimenti</name>
    <dbReference type="NCBI Taxonomy" id="3073604"/>
    <lineage>
        <taxon>Bacteria</taxon>
        <taxon>Pseudomonadati</taxon>
        <taxon>Pseudomonadota</taxon>
        <taxon>Alphaproteobacteria</taxon>
        <taxon>Rhodobacterales</taxon>
        <taxon>Paracoccaceae</taxon>
        <taxon>Ruixingdingia</taxon>
    </lineage>
</organism>
<dbReference type="RefSeq" id="WP_310458738.1">
    <property type="nucleotide sequence ID" value="NZ_JAVKPH010000029.1"/>
</dbReference>
<dbReference type="EMBL" id="JAVKPH010000029">
    <property type="protein sequence ID" value="MDR5654582.1"/>
    <property type="molecule type" value="Genomic_DNA"/>
</dbReference>
<comment type="subcellular location">
    <subcellularLocation>
        <location evidence="1">Cell envelope</location>
    </subcellularLocation>
</comment>
<keyword evidence="7" id="KW-1185">Reference proteome</keyword>
<evidence type="ECO:0000256" key="1">
    <source>
        <dbReference type="ARBA" id="ARBA00004196"/>
    </source>
</evidence>
<gene>
    <name evidence="6" type="ORF">RGD00_18385</name>
</gene>
<dbReference type="Proteomes" id="UP001247754">
    <property type="component" value="Unassembled WGS sequence"/>
</dbReference>
<dbReference type="InterPro" id="IPR006311">
    <property type="entry name" value="TAT_signal"/>
</dbReference>
<dbReference type="InterPro" id="IPR025997">
    <property type="entry name" value="SBP_2_dom"/>
</dbReference>
<dbReference type="InterPro" id="IPR028082">
    <property type="entry name" value="Peripla_BP_I"/>
</dbReference>
<protein>
    <submittedName>
        <fullName evidence="6">Substrate-binding domain-containing protein</fullName>
    </submittedName>
</protein>
<dbReference type="Pfam" id="PF13407">
    <property type="entry name" value="Peripla_BP_4"/>
    <property type="match status" value="1"/>
</dbReference>
<reference evidence="6 7" key="1">
    <citation type="submission" date="2023-09" db="EMBL/GenBank/DDBJ databases">
        <title>Xinfangfangia sedmenti sp. nov., isolated the sedment.</title>
        <authorList>
            <person name="Xu L."/>
        </authorList>
    </citation>
    <scope>NUCLEOTIDE SEQUENCE [LARGE SCALE GENOMIC DNA]</scope>
    <source>
        <strain evidence="6 7">LG-4</strain>
    </source>
</reference>
<evidence type="ECO:0000313" key="7">
    <source>
        <dbReference type="Proteomes" id="UP001247754"/>
    </source>
</evidence>
<dbReference type="Gene3D" id="3.40.50.2300">
    <property type="match status" value="2"/>
</dbReference>
<accession>A0ABU1FCG3</accession>
<name>A0ABU1FCG3_9RHOB</name>
<feature type="chain" id="PRO_5046273977" evidence="4">
    <location>
        <begin position="31"/>
        <end position="302"/>
    </location>
</feature>
<evidence type="ECO:0000256" key="2">
    <source>
        <dbReference type="ARBA" id="ARBA00007639"/>
    </source>
</evidence>
<evidence type="ECO:0000259" key="5">
    <source>
        <dbReference type="Pfam" id="PF13407"/>
    </source>
</evidence>
<comment type="similarity">
    <text evidence="2">Belongs to the bacterial solute-binding protein 2 family.</text>
</comment>
<comment type="caution">
    <text evidence="6">The sequence shown here is derived from an EMBL/GenBank/DDBJ whole genome shotgun (WGS) entry which is preliminary data.</text>
</comment>
<dbReference type="PROSITE" id="PS51318">
    <property type="entry name" value="TAT"/>
    <property type="match status" value="1"/>
</dbReference>